<accession>A0A6L7GVI0</accession>
<dbReference type="CDD" id="cd00756">
    <property type="entry name" value="MoaE"/>
    <property type="match status" value="1"/>
</dbReference>
<dbReference type="Proteomes" id="UP000475545">
    <property type="component" value="Unassembled WGS sequence"/>
</dbReference>
<keyword evidence="2" id="KW-1185">Reference proteome</keyword>
<dbReference type="Pfam" id="PF02391">
    <property type="entry name" value="MoaE"/>
    <property type="match status" value="1"/>
</dbReference>
<sequence length="149" mass="15661">MSDTAAVQVVRSALADEPIGLSEHEDLVARAAGGRAGAVVGFVGAVRNHDDGREVTRLDYSAHPTAPDVLRQVVEAVVSHAEGVRAVAVSHRVGDLAIGDAAFVVAVAADHRRAAFEICAELVDQVKAQLPVWKHQHFGDGTEEWVGSA</sequence>
<proteinExistence type="predicted"/>
<dbReference type="SUPFAM" id="SSF54690">
    <property type="entry name" value="Molybdopterin synthase subunit MoaE"/>
    <property type="match status" value="1"/>
</dbReference>
<organism evidence="1 2">
    <name type="scientific">Gordonia mangrovi</name>
    <dbReference type="NCBI Taxonomy" id="2665643"/>
    <lineage>
        <taxon>Bacteria</taxon>
        <taxon>Bacillati</taxon>
        <taxon>Actinomycetota</taxon>
        <taxon>Actinomycetes</taxon>
        <taxon>Mycobacteriales</taxon>
        <taxon>Gordoniaceae</taxon>
        <taxon>Gordonia</taxon>
    </lineage>
</organism>
<reference evidence="1 2" key="1">
    <citation type="submission" date="2019-11" db="EMBL/GenBank/DDBJ databases">
        <title>Gordonia sp. nov., a novel actinobacterium isolated from mangrove soil in Hainan.</title>
        <authorList>
            <person name="Huang X."/>
            <person name="Xie Y."/>
            <person name="Chu X."/>
            <person name="Xiao K."/>
        </authorList>
    </citation>
    <scope>NUCLEOTIDE SEQUENCE [LARGE SCALE GENOMIC DNA]</scope>
    <source>
        <strain evidence="1 2">HNM0687</strain>
    </source>
</reference>
<gene>
    <name evidence="1" type="ORF">GIY30_15040</name>
</gene>
<evidence type="ECO:0000313" key="1">
    <source>
        <dbReference type="EMBL" id="MXP22655.1"/>
    </source>
</evidence>
<dbReference type="AlphaFoldDB" id="A0A6L7GVI0"/>
<dbReference type="RefSeq" id="WP_160902860.1">
    <property type="nucleotide sequence ID" value="NZ_CP102850.1"/>
</dbReference>
<protein>
    <submittedName>
        <fullName evidence="1">Molybdenum cofactor biosynthesis protein MoaE</fullName>
    </submittedName>
</protein>
<dbReference type="GO" id="GO:0006777">
    <property type="term" value="P:Mo-molybdopterin cofactor biosynthetic process"/>
    <property type="evidence" value="ECO:0007669"/>
    <property type="project" value="InterPro"/>
</dbReference>
<dbReference type="PANTHER" id="PTHR23404">
    <property type="entry name" value="MOLYBDOPTERIN SYNTHASE RELATED"/>
    <property type="match status" value="1"/>
</dbReference>
<name>A0A6L7GVI0_9ACTN</name>
<dbReference type="EMBL" id="WMBR01000004">
    <property type="protein sequence ID" value="MXP22655.1"/>
    <property type="molecule type" value="Genomic_DNA"/>
</dbReference>
<comment type="caution">
    <text evidence="1">The sequence shown here is derived from an EMBL/GenBank/DDBJ whole genome shotgun (WGS) entry which is preliminary data.</text>
</comment>
<dbReference type="InterPro" id="IPR036563">
    <property type="entry name" value="MoaE_sf"/>
</dbReference>
<dbReference type="InterPro" id="IPR003448">
    <property type="entry name" value="Mopterin_biosynth_MoaE"/>
</dbReference>
<evidence type="ECO:0000313" key="2">
    <source>
        <dbReference type="Proteomes" id="UP000475545"/>
    </source>
</evidence>
<dbReference type="Gene3D" id="3.90.1170.40">
    <property type="entry name" value="Molybdopterin biosynthesis MoaE subunit"/>
    <property type="match status" value="1"/>
</dbReference>